<evidence type="ECO:0000256" key="1">
    <source>
        <dbReference type="SAM" id="MobiDB-lite"/>
    </source>
</evidence>
<proteinExistence type="predicted"/>
<organism evidence="2 3">
    <name type="scientific">Enterococcus mundtii</name>
    <dbReference type="NCBI Taxonomy" id="53346"/>
    <lineage>
        <taxon>Bacteria</taxon>
        <taxon>Bacillati</taxon>
        <taxon>Bacillota</taxon>
        <taxon>Bacilli</taxon>
        <taxon>Lactobacillales</taxon>
        <taxon>Enterococcaceae</taxon>
        <taxon>Enterococcus</taxon>
    </lineage>
</organism>
<gene>
    <name evidence="2" type="ORF">BTN92_11155</name>
</gene>
<evidence type="ECO:0000313" key="3">
    <source>
        <dbReference type="Proteomes" id="UP000189299"/>
    </source>
</evidence>
<name>A0A1V2UG07_ENTMU</name>
<dbReference type="STRING" id="53346.A5802_000722"/>
<dbReference type="OrthoDB" id="2195159at2"/>
<protein>
    <submittedName>
        <fullName evidence="2">Uncharacterized protein</fullName>
    </submittedName>
</protein>
<dbReference type="RefSeq" id="WP_077151767.1">
    <property type="nucleotide sequence ID" value="NZ_CABMMO010000011.1"/>
</dbReference>
<comment type="caution">
    <text evidence="2">The sequence shown here is derived from an EMBL/GenBank/DDBJ whole genome shotgun (WGS) entry which is preliminary data.</text>
</comment>
<accession>A0A1V2UG07</accession>
<dbReference type="Pfam" id="PF19385">
    <property type="entry name" value="DUF5960"/>
    <property type="match status" value="1"/>
</dbReference>
<evidence type="ECO:0000313" key="2">
    <source>
        <dbReference type="EMBL" id="ONN42072.1"/>
    </source>
</evidence>
<dbReference type="InterPro" id="IPR046004">
    <property type="entry name" value="DUF5960"/>
</dbReference>
<reference evidence="2 3" key="1">
    <citation type="submission" date="2016-12" db="EMBL/GenBank/DDBJ databases">
        <authorList>
            <person name="Song W.-J."/>
            <person name="Kurnit D.M."/>
        </authorList>
    </citation>
    <scope>NUCLEOTIDE SEQUENCE [LARGE SCALE GENOMIC DNA]</scope>
    <source>
        <strain evidence="2 3">CGB1038-1_S1</strain>
    </source>
</reference>
<dbReference type="EMBL" id="MSTR01000011">
    <property type="protein sequence ID" value="ONN42072.1"/>
    <property type="molecule type" value="Genomic_DNA"/>
</dbReference>
<dbReference type="Proteomes" id="UP000189299">
    <property type="component" value="Unassembled WGS sequence"/>
</dbReference>
<dbReference type="AlphaFoldDB" id="A0A1V2UG07"/>
<sequence length="84" mass="9764">MRNKEKFLADYNVVVKPEIQNNEIVVEDAAHTLNHSAEPVFAVPAEFTKTNKDEKFVFEQKEREKTDNPDESMLDWFYTGRGGE</sequence>
<feature type="region of interest" description="Disordered" evidence="1">
    <location>
        <begin position="61"/>
        <end position="84"/>
    </location>
</feature>